<evidence type="ECO:0000313" key="1">
    <source>
        <dbReference type="EMBL" id="RHG59199.1"/>
    </source>
</evidence>
<dbReference type="EMBL" id="QRIM01000015">
    <property type="protein sequence ID" value="RHG59199.1"/>
    <property type="molecule type" value="Genomic_DNA"/>
</dbReference>
<comment type="caution">
    <text evidence="1">The sequence shown here is derived from an EMBL/GenBank/DDBJ whole genome shotgun (WGS) entry which is preliminary data.</text>
</comment>
<organism evidence="1 2">
    <name type="scientific">Coprococcus comes</name>
    <dbReference type="NCBI Taxonomy" id="410072"/>
    <lineage>
        <taxon>Bacteria</taxon>
        <taxon>Bacillati</taxon>
        <taxon>Bacillota</taxon>
        <taxon>Clostridia</taxon>
        <taxon>Lachnospirales</taxon>
        <taxon>Lachnospiraceae</taxon>
        <taxon>Coprococcus</taxon>
    </lineage>
</organism>
<gene>
    <name evidence="1" type="ORF">DW252_12395</name>
</gene>
<dbReference type="RefSeq" id="WP_118218850.1">
    <property type="nucleotide sequence ID" value="NZ_QRIM01000015.1"/>
</dbReference>
<sequence>MGCFMGGEGTVKIDWARYNDILRKLGFDGSFRELMCSHGFEPTFEGDSLVGLYLPYEKHPLATEDLLVDLKPYVESGSWFRWEYEDGTVEIEDFDNPEHLARAFADDAVEPANTNPSFVYATLEASKRLGVGIDQPLDESGNAADPLVFIGLTDFGFSWKGTYSELADRLGKGVA</sequence>
<reference evidence="1 2" key="1">
    <citation type="submission" date="2018-08" db="EMBL/GenBank/DDBJ databases">
        <title>A genome reference for cultivated species of the human gut microbiota.</title>
        <authorList>
            <person name="Zou Y."/>
            <person name="Xue W."/>
            <person name="Luo G."/>
        </authorList>
    </citation>
    <scope>NUCLEOTIDE SEQUENCE [LARGE SCALE GENOMIC DNA]</scope>
    <source>
        <strain evidence="1 2">AM22-12LB</strain>
    </source>
</reference>
<dbReference type="Proteomes" id="UP000286595">
    <property type="component" value="Unassembled WGS sequence"/>
</dbReference>
<protein>
    <submittedName>
        <fullName evidence="1">Uncharacterized protein</fullName>
    </submittedName>
</protein>
<dbReference type="AlphaFoldDB" id="A0A3R6IL02"/>
<accession>A0A3R6IL02</accession>
<evidence type="ECO:0000313" key="2">
    <source>
        <dbReference type="Proteomes" id="UP000286595"/>
    </source>
</evidence>
<proteinExistence type="predicted"/>
<name>A0A3R6IL02_9FIRM</name>